<reference evidence="1" key="1">
    <citation type="submission" date="2020-05" db="EMBL/GenBank/DDBJ databases">
        <authorList>
            <person name="Chiriac C."/>
            <person name="Salcher M."/>
            <person name="Ghai R."/>
            <person name="Kavagutti S V."/>
        </authorList>
    </citation>
    <scope>NUCLEOTIDE SEQUENCE</scope>
</reference>
<name>A0A6J6ND43_9ZZZZ</name>
<dbReference type="InterPro" id="IPR011990">
    <property type="entry name" value="TPR-like_helical_dom_sf"/>
</dbReference>
<gene>
    <name evidence="1" type="ORF">UFOPK2373_00434</name>
</gene>
<dbReference type="AlphaFoldDB" id="A0A6J6ND43"/>
<dbReference type="EMBL" id="CAEZXL010000055">
    <property type="protein sequence ID" value="CAB4684139.1"/>
    <property type="molecule type" value="Genomic_DNA"/>
</dbReference>
<sequence>MIPEWHAEESDLLNEFNDPNTSWVRKVNILYSLAYQASAKNDHDTELIYLESAREICIEHNLVTEGIDVRITMAKVLENHFERHQYALDIANEAEALLPQFTLDAEENLNKANVAHIKNKILMSLERYHEAFYQAKTYAEISLQVGSEPGMAYGYEMAAECLVEVEDFPEAAKYANLARDIYFENERPTDVCDCDRLVARAMIGQGLYRQAVKLLREVRAAEQLLKQKSNLSTKIYLAIAYGHIGEIDRAQKLFKRLMKEAFHSWDSNYKLGLIAAEAYSNLLNAQGDTQAAKVLWDQVQAVKDRLPSPNHSKDLAHMQEVDELIKKKQPEMALMSAGEFMVAKSEQGDISGYWKGVYATFRCHRELNDAEAIATLWDSISHAALEYQDDIVIQVKNIASHALYVMDRVEEAFQLNEEVLNDYRLGQNLQEKAYAHENKARFLKAQKKRSSKWIDLAIEENLEAGNIERALKLSRFRRGGNDKGNPESYK</sequence>
<protein>
    <submittedName>
        <fullName evidence="1">Unannotated protein</fullName>
    </submittedName>
</protein>
<organism evidence="1">
    <name type="scientific">freshwater metagenome</name>
    <dbReference type="NCBI Taxonomy" id="449393"/>
    <lineage>
        <taxon>unclassified sequences</taxon>
        <taxon>metagenomes</taxon>
        <taxon>ecological metagenomes</taxon>
    </lineage>
</organism>
<accession>A0A6J6ND43</accession>
<proteinExistence type="predicted"/>
<dbReference type="SUPFAM" id="SSF48452">
    <property type="entry name" value="TPR-like"/>
    <property type="match status" value="1"/>
</dbReference>
<evidence type="ECO:0000313" key="1">
    <source>
        <dbReference type="EMBL" id="CAB4684139.1"/>
    </source>
</evidence>
<dbReference type="Gene3D" id="1.25.40.10">
    <property type="entry name" value="Tetratricopeptide repeat domain"/>
    <property type="match status" value="1"/>
</dbReference>